<keyword evidence="1" id="KW-0175">Coiled coil</keyword>
<keyword evidence="5" id="KW-1185">Reference proteome</keyword>
<dbReference type="PANTHER" id="PTHR46248:SF9">
    <property type="entry name" value="EXPRESSED PROTEIN"/>
    <property type="match status" value="1"/>
</dbReference>
<feature type="compositionally biased region" description="Basic and acidic residues" evidence="2">
    <location>
        <begin position="243"/>
        <end position="256"/>
    </location>
</feature>
<feature type="domain" description="DUF547" evidence="3">
    <location>
        <begin position="413"/>
        <end position="469"/>
    </location>
</feature>
<feature type="region of interest" description="Disordered" evidence="2">
    <location>
        <begin position="142"/>
        <end position="222"/>
    </location>
</feature>
<dbReference type="AlphaFoldDB" id="A0A6P9ETL3"/>
<evidence type="ECO:0000256" key="1">
    <source>
        <dbReference type="SAM" id="Coils"/>
    </source>
</evidence>
<feature type="coiled-coil region" evidence="1">
    <location>
        <begin position="56"/>
        <end position="129"/>
    </location>
</feature>
<gene>
    <name evidence="6" type="primary">LOC109010311</name>
</gene>
<dbReference type="InterPro" id="IPR025757">
    <property type="entry name" value="MIP1_Leuzipper"/>
</dbReference>
<dbReference type="Pfam" id="PF04784">
    <property type="entry name" value="DUF547"/>
    <property type="match status" value="2"/>
</dbReference>
<dbReference type="InterPro" id="IPR006869">
    <property type="entry name" value="DUF547"/>
</dbReference>
<name>A0A6P9ETL3_JUGRE</name>
<dbReference type="GeneID" id="109010311"/>
<evidence type="ECO:0000259" key="3">
    <source>
        <dbReference type="Pfam" id="PF04784"/>
    </source>
</evidence>
<reference evidence="6" key="1">
    <citation type="submission" date="2025-08" db="UniProtKB">
        <authorList>
            <consortium name="RefSeq"/>
        </authorList>
    </citation>
    <scope>IDENTIFICATION</scope>
    <source>
        <tissue evidence="6">Leaves</tissue>
    </source>
</reference>
<protein>
    <submittedName>
        <fullName evidence="6">Uncharacterized protein LOC109010311 isoform X4</fullName>
    </submittedName>
</protein>
<organism evidence="5 6">
    <name type="scientific">Juglans regia</name>
    <name type="common">English walnut</name>
    <dbReference type="NCBI Taxonomy" id="51240"/>
    <lineage>
        <taxon>Eukaryota</taxon>
        <taxon>Viridiplantae</taxon>
        <taxon>Streptophyta</taxon>
        <taxon>Embryophyta</taxon>
        <taxon>Tracheophyta</taxon>
        <taxon>Spermatophyta</taxon>
        <taxon>Magnoliopsida</taxon>
        <taxon>eudicotyledons</taxon>
        <taxon>Gunneridae</taxon>
        <taxon>Pentapetalae</taxon>
        <taxon>rosids</taxon>
        <taxon>fabids</taxon>
        <taxon>Fagales</taxon>
        <taxon>Juglandaceae</taxon>
        <taxon>Juglans</taxon>
    </lineage>
</organism>
<sequence>MVLQIWQNSVMNARVRTRLQSMRSPLKYEKLDMQGNKVNDAVKATASQRPSSKERKFALQQDIDKLKKKLRHEENIHRALERAFSRPLGALPRLPPYLPAYTLELLAEVAVLEEEVVRLEQQVVHFRQDLYHEAVYISSSKRGAENSADSYAPYPVKNHKPERRKFSALNGFDSSVSTRRHKPSLSDDGGGQEDQSCTNSVKNVKGSSIHKPQTIKNPVKRPLISHRSAEKRLDHQNLQVECRLKDQESLDARTPDEGPGDDGPNRISENIVECLSSILLRMSLKKNQSSAEDLPSISTSSTRESSEETNYWDPYGVCSVYGMRDIGPYKKLCHIEAGSINPNRTANSVFLLRRLKLLLGKLASVNLDSLIHQEKLAFWINIYNSCMMNAFLEHGIPELPEMVVALMQKTFVKGAKNDEKTRRSIFGLEFSEPLVTFALCCGSWSSPAVRVYTASQVEKELEVAKREYLQAAVGISTTKFAIPKLLDWYLLDFAKDLESLLDWVCLQLPSELAKEAIGCVERGKKETLSQFVQIIPYEFSFRYLLYSQ</sequence>
<evidence type="ECO:0000259" key="4">
    <source>
        <dbReference type="Pfam" id="PF14389"/>
    </source>
</evidence>
<evidence type="ECO:0000313" key="6">
    <source>
        <dbReference type="RefSeq" id="XP_035547208.1"/>
    </source>
</evidence>
<evidence type="ECO:0000313" key="5">
    <source>
        <dbReference type="Proteomes" id="UP000235220"/>
    </source>
</evidence>
<dbReference type="Proteomes" id="UP000235220">
    <property type="component" value="Chromosome 6"/>
</dbReference>
<feature type="compositionally biased region" description="Polar residues" evidence="2">
    <location>
        <begin position="193"/>
        <end position="216"/>
    </location>
</feature>
<evidence type="ECO:0000256" key="2">
    <source>
        <dbReference type="SAM" id="MobiDB-lite"/>
    </source>
</evidence>
<dbReference type="RefSeq" id="XP_035547208.1">
    <property type="nucleotide sequence ID" value="XM_035691315.1"/>
</dbReference>
<dbReference type="PANTHER" id="PTHR46248">
    <property type="entry name" value="EXPRESSED PROTEIN"/>
    <property type="match status" value="1"/>
</dbReference>
<feature type="region of interest" description="Disordered" evidence="2">
    <location>
        <begin position="243"/>
        <end position="267"/>
    </location>
</feature>
<feature type="domain" description="Ternary complex factor MIP1 leucine-zipper" evidence="4">
    <location>
        <begin position="52"/>
        <end position="133"/>
    </location>
</feature>
<accession>A0A6P9ETL3</accession>
<dbReference type="Pfam" id="PF14389">
    <property type="entry name" value="Lzipper-MIP1"/>
    <property type="match status" value="1"/>
</dbReference>
<proteinExistence type="predicted"/>
<feature type="domain" description="DUF547" evidence="3">
    <location>
        <begin position="368"/>
        <end position="412"/>
    </location>
</feature>